<comment type="caution">
    <text evidence="3">Lacks conserved residue(s) required for the propagation of feature annotation.</text>
</comment>
<evidence type="ECO:0000256" key="5">
    <source>
        <dbReference type="SAM" id="Phobius"/>
    </source>
</evidence>
<dbReference type="SUPFAM" id="SSF52172">
    <property type="entry name" value="CheY-like"/>
    <property type="match status" value="1"/>
</dbReference>
<keyword evidence="2" id="KW-0067">ATP-binding</keyword>
<dbReference type="SUPFAM" id="SSF52540">
    <property type="entry name" value="P-loop containing nucleoside triphosphate hydrolases"/>
    <property type="match status" value="1"/>
</dbReference>
<keyword evidence="8" id="KW-1185">Reference proteome</keyword>
<dbReference type="Pfam" id="PF13614">
    <property type="entry name" value="AAA_31"/>
    <property type="match status" value="1"/>
</dbReference>
<keyword evidence="5" id="KW-1133">Transmembrane helix</keyword>
<evidence type="ECO:0000313" key="7">
    <source>
        <dbReference type="EMBL" id="GAA2723407.1"/>
    </source>
</evidence>
<proteinExistence type="predicted"/>
<dbReference type="InterPro" id="IPR027417">
    <property type="entry name" value="P-loop_NTPase"/>
</dbReference>
<dbReference type="InterPro" id="IPR001789">
    <property type="entry name" value="Sig_transdc_resp-reg_receiver"/>
</dbReference>
<keyword evidence="5" id="KW-0812">Transmembrane</keyword>
<feature type="transmembrane region" description="Helical" evidence="5">
    <location>
        <begin position="426"/>
        <end position="445"/>
    </location>
</feature>
<dbReference type="PANTHER" id="PTHR43384:SF6">
    <property type="entry name" value="SEPTUM SITE-DETERMINING PROTEIN MIND HOMOLOG, CHLOROPLASTIC"/>
    <property type="match status" value="1"/>
</dbReference>
<reference evidence="8" key="1">
    <citation type="journal article" date="2019" name="Int. J. Syst. Evol. Microbiol.">
        <title>The Global Catalogue of Microorganisms (GCM) 10K type strain sequencing project: providing services to taxonomists for standard genome sequencing and annotation.</title>
        <authorList>
            <consortium name="The Broad Institute Genomics Platform"/>
            <consortium name="The Broad Institute Genome Sequencing Center for Infectious Disease"/>
            <person name="Wu L."/>
            <person name="Ma J."/>
        </authorList>
    </citation>
    <scope>NUCLEOTIDE SEQUENCE [LARGE SCALE GENOMIC DNA]</scope>
    <source>
        <strain evidence="8">JCM 8201</strain>
    </source>
</reference>
<evidence type="ECO:0000256" key="4">
    <source>
        <dbReference type="SAM" id="MobiDB-lite"/>
    </source>
</evidence>
<evidence type="ECO:0000313" key="8">
    <source>
        <dbReference type="Proteomes" id="UP001501842"/>
    </source>
</evidence>
<dbReference type="PROSITE" id="PS50110">
    <property type="entry name" value="RESPONSE_REGULATORY"/>
    <property type="match status" value="1"/>
</dbReference>
<dbReference type="InterPro" id="IPR025669">
    <property type="entry name" value="AAA_dom"/>
</dbReference>
<dbReference type="RefSeq" id="WP_344450111.1">
    <property type="nucleotide sequence ID" value="NZ_BAAATZ010000006.1"/>
</dbReference>
<sequence length="535" mass="57038">MGTPAGSTSGELRILLGAEDRELAARLAAQFQELPDLQLVGVEAHSDALIGAVETLPDLDVVLLHQNLGPLPAFDAIRELGVRYPQLAVVLIADEATAEVYAAAMGVGARGVISDDPTLAELQNRLQTAGEWSRTMRRHFDSSYNSPMPGRLGTMLSVCGAKGGTGSTTLAVHLAIAVAYGKRSVCLVDMDLQKGDVPTYLDVQHRRSIADLVRAADDLDGAILSEALFVHKDGPHLLLAPEQGELSEDVTARAARQILAALRSRYDVVIVDCGSHVTDGTATAVELADTVVVAVTPDLPAIRSAKRLTKMWRRLNIRKEEDVVAVLNRHDKRNEIQPDLARKMLGLTLLDTTLPAAFRGLEEAANTGVPLDVKDAAFRKAVGSLTRETGLLEKRKDEDDEAGELARTGKSGKSGKKDSGAVITEFAGIIPLLCLLGLLVAQAIVTGLTSMYASHAVNEAARAVAVLGYDDPASQAEVRERTVARISGRWGNEDHLTLKVEGGYAKVAIDTPFLLPGLRTGFDVTAEAKIVPEGD</sequence>
<dbReference type="Gene3D" id="3.40.50.300">
    <property type="entry name" value="P-loop containing nucleotide triphosphate hydrolases"/>
    <property type="match status" value="1"/>
</dbReference>
<feature type="region of interest" description="Disordered" evidence="4">
    <location>
        <begin position="393"/>
        <end position="418"/>
    </location>
</feature>
<gene>
    <name evidence="7" type="ORF">GCM10010439_18610</name>
</gene>
<dbReference type="PANTHER" id="PTHR43384">
    <property type="entry name" value="SEPTUM SITE-DETERMINING PROTEIN MIND HOMOLOG, CHLOROPLASTIC-RELATED"/>
    <property type="match status" value="1"/>
</dbReference>
<evidence type="ECO:0000256" key="2">
    <source>
        <dbReference type="ARBA" id="ARBA00022840"/>
    </source>
</evidence>
<name>A0ABP6GGS3_9ACTN</name>
<organism evidence="7 8">
    <name type="scientific">Actinocorallia aurantiaca</name>
    <dbReference type="NCBI Taxonomy" id="46204"/>
    <lineage>
        <taxon>Bacteria</taxon>
        <taxon>Bacillati</taxon>
        <taxon>Actinomycetota</taxon>
        <taxon>Actinomycetes</taxon>
        <taxon>Streptosporangiales</taxon>
        <taxon>Thermomonosporaceae</taxon>
        <taxon>Actinocorallia</taxon>
    </lineage>
</organism>
<keyword evidence="1" id="KW-0547">Nucleotide-binding</keyword>
<evidence type="ECO:0000259" key="6">
    <source>
        <dbReference type="PROSITE" id="PS50110"/>
    </source>
</evidence>
<accession>A0ABP6GGS3</accession>
<keyword evidence="5" id="KW-0472">Membrane</keyword>
<protein>
    <recommendedName>
        <fullName evidence="6">Response regulatory domain-containing protein</fullName>
    </recommendedName>
</protein>
<evidence type="ECO:0000256" key="3">
    <source>
        <dbReference type="PROSITE-ProRule" id="PRU00169"/>
    </source>
</evidence>
<dbReference type="InterPro" id="IPR050625">
    <property type="entry name" value="ParA/MinD_ATPase"/>
</dbReference>
<dbReference type="InterPro" id="IPR011006">
    <property type="entry name" value="CheY-like_superfamily"/>
</dbReference>
<dbReference type="EMBL" id="BAAATZ010000006">
    <property type="protein sequence ID" value="GAA2723407.1"/>
    <property type="molecule type" value="Genomic_DNA"/>
</dbReference>
<comment type="caution">
    <text evidence="7">The sequence shown here is derived from an EMBL/GenBank/DDBJ whole genome shotgun (WGS) entry which is preliminary data.</text>
</comment>
<feature type="domain" description="Response regulatory" evidence="6">
    <location>
        <begin position="13"/>
        <end position="130"/>
    </location>
</feature>
<evidence type="ECO:0000256" key="1">
    <source>
        <dbReference type="ARBA" id="ARBA00022741"/>
    </source>
</evidence>
<dbReference type="Proteomes" id="UP001501842">
    <property type="component" value="Unassembled WGS sequence"/>
</dbReference>
<dbReference type="Gene3D" id="3.40.50.2300">
    <property type="match status" value="1"/>
</dbReference>